<comment type="function">
    <text evidence="1">Directs RNA polymerase II nuclear import.</text>
</comment>
<evidence type="ECO:0000256" key="10">
    <source>
        <dbReference type="SAM" id="MobiDB-lite"/>
    </source>
</evidence>
<organism evidence="12 13">
    <name type="scientific">Dimorphilus gyrociliatus</name>
    <dbReference type="NCBI Taxonomy" id="2664684"/>
    <lineage>
        <taxon>Eukaryota</taxon>
        <taxon>Metazoa</taxon>
        <taxon>Spiralia</taxon>
        <taxon>Lophotrochozoa</taxon>
        <taxon>Annelida</taxon>
        <taxon>Polychaeta</taxon>
        <taxon>Polychaeta incertae sedis</taxon>
        <taxon>Dinophilidae</taxon>
        <taxon>Dimorphilus</taxon>
    </lineage>
</organism>
<keyword evidence="8" id="KW-0653">Protein transport</keyword>
<keyword evidence="7" id="KW-0963">Cytoplasm</keyword>
<dbReference type="InterPro" id="IPR018247">
    <property type="entry name" value="EF_Hand_1_Ca_BS"/>
</dbReference>
<feature type="region of interest" description="Disordered" evidence="10">
    <location>
        <begin position="271"/>
        <end position="290"/>
    </location>
</feature>
<dbReference type="GO" id="GO:0005634">
    <property type="term" value="C:nucleus"/>
    <property type="evidence" value="ECO:0007669"/>
    <property type="project" value="UniProtKB-SubCell"/>
</dbReference>
<evidence type="ECO:0000256" key="8">
    <source>
        <dbReference type="ARBA" id="ARBA00022927"/>
    </source>
</evidence>
<evidence type="ECO:0000256" key="5">
    <source>
        <dbReference type="ARBA" id="ARBA00017036"/>
    </source>
</evidence>
<comment type="subcellular location">
    <subcellularLocation>
        <location evidence="3">Cytoplasm</location>
    </subcellularLocation>
    <subcellularLocation>
        <location evidence="2">Nucleus</location>
    </subcellularLocation>
</comment>
<dbReference type="PROSITE" id="PS00018">
    <property type="entry name" value="EF_HAND_1"/>
    <property type="match status" value="1"/>
</dbReference>
<evidence type="ECO:0000313" key="12">
    <source>
        <dbReference type="EMBL" id="CAD5116945.1"/>
    </source>
</evidence>
<dbReference type="PANTHER" id="PTHR31196:SF2">
    <property type="entry name" value="RNA POLYMERASE II NUCLEAR LOCALIZATION PROTEIN SLC7A6OS-RELATED"/>
    <property type="match status" value="1"/>
</dbReference>
<comment type="similarity">
    <text evidence="4">Belongs to the IWR1/SLC7A6OS family.</text>
</comment>
<keyword evidence="6" id="KW-0813">Transport</keyword>
<dbReference type="OrthoDB" id="6255506at2759"/>
<dbReference type="GO" id="GO:0005737">
    <property type="term" value="C:cytoplasm"/>
    <property type="evidence" value="ECO:0007669"/>
    <property type="project" value="UniProtKB-SubCell"/>
</dbReference>
<feature type="compositionally biased region" description="Acidic residues" evidence="10">
    <location>
        <begin position="203"/>
        <end position="217"/>
    </location>
</feature>
<dbReference type="EMBL" id="CAJFCJ010000007">
    <property type="protein sequence ID" value="CAD5116945.1"/>
    <property type="molecule type" value="Genomic_DNA"/>
</dbReference>
<dbReference type="Proteomes" id="UP000549394">
    <property type="component" value="Unassembled WGS sequence"/>
</dbReference>
<accession>A0A7I8VMH6</accession>
<evidence type="ECO:0000256" key="2">
    <source>
        <dbReference type="ARBA" id="ARBA00004123"/>
    </source>
</evidence>
<protein>
    <recommendedName>
        <fullName evidence="5">Probable RNA polymerase II nuclear localization protein SLC7A6OS</fullName>
    </recommendedName>
</protein>
<evidence type="ECO:0000256" key="7">
    <source>
        <dbReference type="ARBA" id="ARBA00022490"/>
    </source>
</evidence>
<feature type="compositionally biased region" description="Basic and acidic residues" evidence="10">
    <location>
        <begin position="219"/>
        <end position="234"/>
    </location>
</feature>
<evidence type="ECO:0000313" key="13">
    <source>
        <dbReference type="Proteomes" id="UP000549394"/>
    </source>
</evidence>
<dbReference type="GO" id="GO:0015031">
    <property type="term" value="P:protein transport"/>
    <property type="evidence" value="ECO:0007669"/>
    <property type="project" value="UniProtKB-KW"/>
</dbReference>
<dbReference type="PANTHER" id="PTHR31196">
    <property type="entry name" value="RNA POLYMERASE II NUCLEAR LOCALIZATION PROTEIN SLC7A6OS-RELATED"/>
    <property type="match status" value="1"/>
</dbReference>
<feature type="region of interest" description="Disordered" evidence="10">
    <location>
        <begin position="200"/>
        <end position="244"/>
    </location>
</feature>
<comment type="caution">
    <text evidence="12">The sequence shown here is derived from an EMBL/GenBank/DDBJ whole genome shotgun (WGS) entry which is preliminary data.</text>
</comment>
<evidence type="ECO:0000256" key="4">
    <source>
        <dbReference type="ARBA" id="ARBA00010218"/>
    </source>
</evidence>
<dbReference type="InterPro" id="IPR040218">
    <property type="entry name" value="SLC7A6OS"/>
</dbReference>
<evidence type="ECO:0000256" key="1">
    <source>
        <dbReference type="ARBA" id="ARBA00003202"/>
    </source>
</evidence>
<gene>
    <name evidence="12" type="ORF">DGYR_LOCUS5524</name>
</gene>
<evidence type="ECO:0000256" key="3">
    <source>
        <dbReference type="ARBA" id="ARBA00004496"/>
    </source>
</evidence>
<dbReference type="GO" id="GO:0032502">
    <property type="term" value="P:developmental process"/>
    <property type="evidence" value="ECO:0007669"/>
    <property type="project" value="TreeGrafter"/>
</dbReference>
<evidence type="ECO:0000256" key="9">
    <source>
        <dbReference type="ARBA" id="ARBA00023242"/>
    </source>
</evidence>
<keyword evidence="13" id="KW-1185">Reference proteome</keyword>
<feature type="compositionally biased region" description="Basic and acidic residues" evidence="10">
    <location>
        <begin position="272"/>
        <end position="290"/>
    </location>
</feature>
<keyword evidence="9" id="KW-0539">Nucleus</keyword>
<reference evidence="12 13" key="1">
    <citation type="submission" date="2020-08" db="EMBL/GenBank/DDBJ databases">
        <authorList>
            <person name="Hejnol A."/>
        </authorList>
    </citation>
    <scope>NUCLEOTIDE SEQUENCE [LARGE SCALE GENOMIC DNA]</scope>
</reference>
<dbReference type="Pfam" id="PF08574">
    <property type="entry name" value="Iwr1"/>
    <property type="match status" value="1"/>
</dbReference>
<dbReference type="InterPro" id="IPR013883">
    <property type="entry name" value="TF_Iwr1_dom"/>
</dbReference>
<dbReference type="AlphaFoldDB" id="A0A7I8VMH6"/>
<feature type="domain" description="Transcription factor Iwr1" evidence="11">
    <location>
        <begin position="162"/>
        <end position="229"/>
    </location>
</feature>
<name>A0A7I8VMH6_9ANNE</name>
<proteinExistence type="inferred from homology"/>
<sequence length="304" mass="35484">MATIVRVKRRRDEKPADSLVFSRKRARLENGVASKSEEGIKDQEQVFKFAGTVQPEDKVVPHVKSAIKKDKLQREYKRHELGDFKEDNRDIKQSSSKSGRYKIVSEKRAIELDSLDGELETEKKNLDNKYTLLDITTDDKKETEEKLGCNGEEMIRTQSDLEYVYDVYYYNKGDFGDPRIDEILDIRPVFNDVILNQYRCGDDSDDQAYEDDDDSNDEGNYRNDYPDEDPHYIDPENFDDDVEDDDYTKYVQSYYDESEITQAMKEWTIEASPDHSDVSDDDRGGKVSYEDYKSRVMKELGMDS</sequence>
<evidence type="ECO:0000259" key="11">
    <source>
        <dbReference type="Pfam" id="PF08574"/>
    </source>
</evidence>
<evidence type="ECO:0000256" key="6">
    <source>
        <dbReference type="ARBA" id="ARBA00022448"/>
    </source>
</evidence>